<dbReference type="Proteomes" id="UP000518266">
    <property type="component" value="Unassembled WGS sequence"/>
</dbReference>
<dbReference type="AlphaFoldDB" id="A0A7J5XTL3"/>
<protein>
    <submittedName>
        <fullName evidence="2">Uncharacterized protein</fullName>
    </submittedName>
</protein>
<dbReference type="EMBL" id="JAAKFY010000021">
    <property type="protein sequence ID" value="KAF3840221.1"/>
    <property type="molecule type" value="Genomic_DNA"/>
</dbReference>
<evidence type="ECO:0000313" key="3">
    <source>
        <dbReference type="Proteomes" id="UP000518266"/>
    </source>
</evidence>
<proteinExistence type="predicted"/>
<feature type="compositionally biased region" description="Pro residues" evidence="1">
    <location>
        <begin position="119"/>
        <end position="128"/>
    </location>
</feature>
<gene>
    <name evidence="2" type="ORF">F7725_018938</name>
</gene>
<organism evidence="2 3">
    <name type="scientific">Dissostichus mawsoni</name>
    <name type="common">Antarctic cod</name>
    <dbReference type="NCBI Taxonomy" id="36200"/>
    <lineage>
        <taxon>Eukaryota</taxon>
        <taxon>Metazoa</taxon>
        <taxon>Chordata</taxon>
        <taxon>Craniata</taxon>
        <taxon>Vertebrata</taxon>
        <taxon>Euteleostomi</taxon>
        <taxon>Actinopterygii</taxon>
        <taxon>Neopterygii</taxon>
        <taxon>Teleostei</taxon>
        <taxon>Neoteleostei</taxon>
        <taxon>Acanthomorphata</taxon>
        <taxon>Eupercaria</taxon>
        <taxon>Perciformes</taxon>
        <taxon>Notothenioidei</taxon>
        <taxon>Nototheniidae</taxon>
        <taxon>Dissostichus</taxon>
    </lineage>
</organism>
<comment type="caution">
    <text evidence="2">The sequence shown here is derived from an EMBL/GenBank/DDBJ whole genome shotgun (WGS) entry which is preliminary data.</text>
</comment>
<reference evidence="2 3" key="1">
    <citation type="submission" date="2020-03" db="EMBL/GenBank/DDBJ databases">
        <title>Dissostichus mawsoni Genome sequencing and assembly.</title>
        <authorList>
            <person name="Park H."/>
        </authorList>
    </citation>
    <scope>NUCLEOTIDE SEQUENCE [LARGE SCALE GENOMIC DNA]</scope>
    <source>
        <strain evidence="2">DM0001</strain>
        <tissue evidence="2">Muscle</tissue>
    </source>
</reference>
<evidence type="ECO:0000313" key="2">
    <source>
        <dbReference type="EMBL" id="KAF3840221.1"/>
    </source>
</evidence>
<keyword evidence="3" id="KW-1185">Reference proteome</keyword>
<feature type="region of interest" description="Disordered" evidence="1">
    <location>
        <begin position="14"/>
        <end position="48"/>
    </location>
</feature>
<evidence type="ECO:0000256" key="1">
    <source>
        <dbReference type="SAM" id="MobiDB-lite"/>
    </source>
</evidence>
<accession>A0A7J5XTL3</accession>
<sequence length="128" mass="13946">MGLLIADRKQQCRSRGLLGERSNQPQAGQRVEGTEHGPQSFDPHRDGPVSLCCVGALRETPGLHQHNPSTARWTHKLLLCLPGVCGEPRPAAPPEAQQVHSPDGPLLRERVQVLSPETHAPPEPVEQN</sequence>
<name>A0A7J5XTL3_DISMA</name>
<feature type="region of interest" description="Disordered" evidence="1">
    <location>
        <begin position="86"/>
        <end position="128"/>
    </location>
</feature>